<feature type="region of interest" description="Disordered" evidence="12">
    <location>
        <begin position="1"/>
        <end position="55"/>
    </location>
</feature>
<gene>
    <name evidence="14" type="ORF">WHR41_08030</name>
</gene>
<protein>
    <recommendedName>
        <fullName evidence="4">Mediator of RNA polymerase II transcription subunit 12</fullName>
    </recommendedName>
    <alternativeName>
        <fullName evidence="11">Mediator complex subunit 12</fullName>
    </alternativeName>
</protein>
<feature type="region of interest" description="Disordered" evidence="12">
    <location>
        <begin position="1361"/>
        <end position="1411"/>
    </location>
</feature>
<feature type="compositionally biased region" description="Polar residues" evidence="12">
    <location>
        <begin position="22"/>
        <end position="34"/>
    </location>
</feature>
<dbReference type="GO" id="GO:0016592">
    <property type="term" value="C:mediator complex"/>
    <property type="evidence" value="ECO:0007669"/>
    <property type="project" value="InterPro"/>
</dbReference>
<evidence type="ECO:0000256" key="11">
    <source>
        <dbReference type="ARBA" id="ARBA00032010"/>
    </source>
</evidence>
<evidence type="ECO:0000313" key="15">
    <source>
        <dbReference type="Proteomes" id="UP000803884"/>
    </source>
</evidence>
<dbReference type="InterPro" id="IPR019035">
    <property type="entry name" value="Mediator_Med12"/>
</dbReference>
<evidence type="ECO:0000256" key="10">
    <source>
        <dbReference type="ARBA" id="ARBA00025661"/>
    </source>
</evidence>
<evidence type="ECO:0000256" key="9">
    <source>
        <dbReference type="ARBA" id="ARBA00023242"/>
    </source>
</evidence>
<proteinExistence type="inferred from homology"/>
<feature type="region of interest" description="Disordered" evidence="12">
    <location>
        <begin position="127"/>
        <end position="173"/>
    </location>
</feature>
<keyword evidence="9" id="KW-0539">Nucleus</keyword>
<comment type="function">
    <text evidence="10">Component of the SRB8-11 complex. The SRB8-11 complex is a regulatory module of the Mediator complex which is itself involved in regulation of basal and activated RNA polymerase II-dependent transcription. The SRB8-11 complex may be involved in the transcriptional repression of a subset of genes regulated by Mediator. It may inhibit the association of the Mediator complex with RNA polymerase II to form the holoenzyme complex.</text>
</comment>
<accession>A0AB34KK85</accession>
<evidence type="ECO:0000256" key="4">
    <source>
        <dbReference type="ARBA" id="ARBA00019622"/>
    </source>
</evidence>
<dbReference type="Proteomes" id="UP000803884">
    <property type="component" value="Unassembled WGS sequence"/>
</dbReference>
<dbReference type="PANTHER" id="PTHR46567:SF1">
    <property type="entry name" value="MEDIATOR OF RNA POLYMERASE II TRANSCRIPTION SUBUNIT 12"/>
    <property type="match status" value="1"/>
</dbReference>
<keyword evidence="6" id="KW-0805">Transcription regulation</keyword>
<sequence length="1448" mass="158506">MLNTSALGNTTRPPQPQRSTPGSHPQSTHRQNNVPRLGNVRSASGQSHVVDLTADGPDAWNAEVWQQNQDRSGLVGASDTIVLNEDVQEIRPRKKARLDADAAFVQSPEQHGEAQSARHDVRDAYSKVPGESLDFPPRKLTAPVRSLPRRPANDPARESKGLNPPAMATRLPPPKLVADFNPWTGLHPEDILNEQVIKTGYSDKPPGPGQNESNSARQSIWPNLSQKNNIALSTLSHLFTQVLDKRQSLAKCTAPSSFKPPPRVTVTDTKREAWLKDLANTNIPLRRQSRTIPHGIRGKLLMEQCLAKSIPLQRAVWLAKCVGANELRSFRKKGVSSSSTAQGEAKWIRDWTVQVEQFIESVADSCGQANWRAKIDYAIKLTSAFYSEGLLDRDEYLDWLVRTFSSASMDKVPLWMLVVQIYWRDLTAFARTGRKLAVAILEHLHIIAERKKTVFEPLKQRLQQLITALAATAKGCLVLPSTWAKYKRLLVQEETTQNTGVRPAVVDIIRRNEILAGPIGRTTDSTRSPLLGLYTMLDSVGLGVDMHKLSSKCLEVIPNHNELVRAVMHWSSTLYRRGHARVYIAAKIVATLHELGYDTDEAVLAYLRFPNSALPSEARQVWAVVGELARHDCFATGAYLQWIIASGAVFTSDKSSLATGLLATLPVENMPQRFRNLRTTLLARLGQVENDESIENAKREIELALESTHARSIDIQMTLLNLPESAKMVLRSWTHAKIKDMGQDSNISPVTFIALRSVLESLGDISTLTSLVENAVRTEDVRLLASVTDTVNMHALEFAVLGSFRHMVDLLVQQHKALRSQNLDRKFLLALTALVDRCPEKANIAKLLQSDLAAHEQQNSAAVCSPASDNLVGMQAGNLDSTAEIDAVFASGNSMDEQTMQRVFLRVIERSGKADADLTGAESGIDRWLNQLRSVDSAGFEKLAKDYVAATVHKGQADHAALSGVMALAASRCLSFDKVAALGAQAPLKSAAIVLQLLAGPSPSSGLGVPEVYAFRLQQQRYCDERPEEVASLLRKVADDPAFAFDAEGVIDLILRIITRHPGKLGKSFSDHQHSQAAQQAAARICKILLSQDQASTVAEIDACEVIKSANALNAPFTIGWLRVFSSGQAAAGAGKDEAVKSALLKAVAERSEVWPQLLSAAKPDSLKEIHTWARGRILAEITALQENRAQAGGELNDQLCEVLDVTYSSVKSEDDAAVLAVLTEKLKLQEKQLSDVNITATDCQDKLQTMSRTLSILLHLCTLPAQTAPPTDAAKQSRINLLIALCTLLSHPRLQMRQPLLDHILDVAALHADSLTHEALSALARHTPLTNPRVLFLLGSHGTATSTSAYPTVALASRVQQPAQTQQQRALARQQQQRLPQPHQQPQQGSSAAASRIPPSPAARQQTAEVKLTPFPLRNWEIVPDSTPVMGENDTAVSLGLFGARKV</sequence>
<evidence type="ECO:0000256" key="8">
    <source>
        <dbReference type="ARBA" id="ARBA00023163"/>
    </source>
</evidence>
<organism evidence="14 15">
    <name type="scientific">Cladosporium halotolerans</name>
    <dbReference type="NCBI Taxonomy" id="1052096"/>
    <lineage>
        <taxon>Eukaryota</taxon>
        <taxon>Fungi</taxon>
        <taxon>Dikarya</taxon>
        <taxon>Ascomycota</taxon>
        <taxon>Pezizomycotina</taxon>
        <taxon>Dothideomycetes</taxon>
        <taxon>Dothideomycetidae</taxon>
        <taxon>Cladosporiales</taxon>
        <taxon>Cladosporiaceae</taxon>
        <taxon>Cladosporium</taxon>
    </lineage>
</organism>
<evidence type="ECO:0000256" key="7">
    <source>
        <dbReference type="ARBA" id="ARBA00023159"/>
    </source>
</evidence>
<keyword evidence="15" id="KW-1185">Reference proteome</keyword>
<comment type="subcellular location">
    <subcellularLocation>
        <location evidence="1">Nucleus</location>
    </subcellularLocation>
</comment>
<evidence type="ECO:0000313" key="14">
    <source>
        <dbReference type="EMBL" id="KAL1583384.1"/>
    </source>
</evidence>
<feature type="compositionally biased region" description="Low complexity" evidence="12">
    <location>
        <begin position="1361"/>
        <end position="1398"/>
    </location>
</feature>
<dbReference type="PANTHER" id="PTHR46567">
    <property type="entry name" value="MEDIATOR OF RNA POLYMERASE II TRANSCRIPTION SUBUNIT 12"/>
    <property type="match status" value="1"/>
</dbReference>
<dbReference type="GO" id="GO:0006357">
    <property type="term" value="P:regulation of transcription by RNA polymerase II"/>
    <property type="evidence" value="ECO:0007669"/>
    <property type="project" value="InterPro"/>
</dbReference>
<evidence type="ECO:0000256" key="2">
    <source>
        <dbReference type="ARBA" id="ARBA00010289"/>
    </source>
</evidence>
<evidence type="ECO:0000259" key="13">
    <source>
        <dbReference type="SMART" id="SM01281"/>
    </source>
</evidence>
<dbReference type="RefSeq" id="XP_069226491.1">
    <property type="nucleotide sequence ID" value="XM_069376634.1"/>
</dbReference>
<comment type="similarity">
    <text evidence="2">Belongs to the Mediator complex subunit 12 family.</text>
</comment>
<evidence type="ECO:0000256" key="5">
    <source>
        <dbReference type="ARBA" id="ARBA00022491"/>
    </source>
</evidence>
<dbReference type="Pfam" id="PF09497">
    <property type="entry name" value="Med12"/>
    <property type="match status" value="1"/>
</dbReference>
<comment type="subunit">
    <text evidence="3">Component of the SRB8-11 complex, which itself associates with the Mediator complex.</text>
</comment>
<dbReference type="EMBL" id="JAAQHG020000036">
    <property type="protein sequence ID" value="KAL1583384.1"/>
    <property type="molecule type" value="Genomic_DNA"/>
</dbReference>
<feature type="compositionally biased region" description="Basic and acidic residues" evidence="12">
    <location>
        <begin position="151"/>
        <end position="160"/>
    </location>
</feature>
<dbReference type="InterPro" id="IPR057344">
    <property type="entry name" value="ARM_SRB8"/>
</dbReference>
<keyword evidence="5" id="KW-0678">Repressor</keyword>
<dbReference type="SMART" id="SM01281">
    <property type="entry name" value="Med12"/>
    <property type="match status" value="1"/>
</dbReference>
<evidence type="ECO:0000256" key="6">
    <source>
        <dbReference type="ARBA" id="ARBA00023015"/>
    </source>
</evidence>
<evidence type="ECO:0000256" key="3">
    <source>
        <dbReference type="ARBA" id="ARBA00011629"/>
    </source>
</evidence>
<comment type="caution">
    <text evidence="14">The sequence shown here is derived from an EMBL/GenBank/DDBJ whole genome shotgun (WGS) entry which is preliminary data.</text>
</comment>
<keyword evidence="8" id="KW-0804">Transcription</keyword>
<name>A0AB34KK85_9PEZI</name>
<evidence type="ECO:0000256" key="12">
    <source>
        <dbReference type="SAM" id="MobiDB-lite"/>
    </source>
</evidence>
<reference evidence="14 15" key="1">
    <citation type="journal article" date="2020" name="Microbiol. Resour. Announc.">
        <title>Draft Genome Sequence of a Cladosporium Species Isolated from the Mesophotic Ascidian Didemnum maculosum.</title>
        <authorList>
            <person name="Gioti A."/>
            <person name="Siaperas R."/>
            <person name="Nikolaivits E."/>
            <person name="Le Goff G."/>
            <person name="Ouazzani J."/>
            <person name="Kotoulas G."/>
            <person name="Topakas E."/>
        </authorList>
    </citation>
    <scope>NUCLEOTIDE SEQUENCE [LARGE SCALE GENOMIC DNA]</scope>
    <source>
        <strain evidence="14 15">TM138-S3</strain>
    </source>
</reference>
<keyword evidence="7" id="KW-0010">Activator</keyword>
<dbReference type="Pfam" id="PF25326">
    <property type="entry name" value="ARM_SRB8"/>
    <property type="match status" value="1"/>
</dbReference>
<dbReference type="GeneID" id="96009472"/>
<evidence type="ECO:0000256" key="1">
    <source>
        <dbReference type="ARBA" id="ARBA00004123"/>
    </source>
</evidence>
<feature type="domain" description="Mediator complex subunit Med12" evidence="13">
    <location>
        <begin position="257"/>
        <end position="320"/>
    </location>
</feature>
<dbReference type="GO" id="GO:0003712">
    <property type="term" value="F:transcription coregulator activity"/>
    <property type="evidence" value="ECO:0007669"/>
    <property type="project" value="InterPro"/>
</dbReference>